<keyword evidence="6" id="KW-0285">Flavoprotein</keyword>
<evidence type="ECO:0000256" key="11">
    <source>
        <dbReference type="ARBA" id="ARBA00023239"/>
    </source>
</evidence>
<proteinExistence type="inferred from homology"/>
<comment type="similarity">
    <text evidence="3">Belongs to the DNA photolyase class-2 family.</text>
</comment>
<dbReference type="Gene3D" id="3.40.50.620">
    <property type="entry name" value="HUPs"/>
    <property type="match status" value="1"/>
</dbReference>
<comment type="catalytic activity">
    <reaction evidence="13">
        <text>cyclobutadipyrimidine (in DNA) = 2 pyrimidine residues (in DNA).</text>
        <dbReference type="EC" id="4.1.99.3"/>
    </reaction>
</comment>
<dbReference type="GO" id="GO:0000719">
    <property type="term" value="P:photoreactive repair"/>
    <property type="evidence" value="ECO:0007669"/>
    <property type="project" value="TreeGrafter"/>
</dbReference>
<feature type="compositionally biased region" description="Basic and acidic residues" evidence="14">
    <location>
        <begin position="507"/>
        <end position="516"/>
    </location>
</feature>
<evidence type="ECO:0000256" key="2">
    <source>
        <dbReference type="ARBA" id="ARBA00001974"/>
    </source>
</evidence>
<organism evidence="16">
    <name type="scientific">uncultured Gemmatimonadaceae bacterium</name>
    <dbReference type="NCBI Taxonomy" id="246130"/>
    <lineage>
        <taxon>Bacteria</taxon>
        <taxon>Pseudomonadati</taxon>
        <taxon>Gemmatimonadota</taxon>
        <taxon>Gemmatimonadia</taxon>
        <taxon>Gemmatimonadales</taxon>
        <taxon>Gemmatimonadaceae</taxon>
        <taxon>environmental samples</taxon>
    </lineage>
</organism>
<dbReference type="InterPro" id="IPR052219">
    <property type="entry name" value="Photolyase_Class-2"/>
</dbReference>
<sequence length="531" mass="58571">MPLLPADRLTILSDVPVAAERDFVLYWQVMARRTRYNFALEHAVEHARRLGRPLVVLEALRAGYPHASDRLHRWAIDGMADNAAAYARAGVEHHAYVEPAPGAGKGLLEALAARACVVVTDEFPEYFLPRMLAAAGRRLAGAGARLEAVDGNGLLPLRCAGKAHVYAHQFRRLVQRAAPYHLGLFPAAEPLAAARGLPSLGTEGARALADARRRWPAADPALLDAAAPGSGERLAALPIDHGVPAMPFRGGPRKAAAVLDDFFARKYGRYAAERNEPEDPANSGFSPYLHWGFLSAHEVFARVADAEDWTPDRVGAKPDGKRDGWWGMSANGDAFLEELVTWRELSYNTAFYVERHDEFASLPPWAQATLAQHAGDRRAELFSLDELEAGATYDALWNATQGQLREDGRIHNYLRILWGKKFLEWTRGPEEALAAMLHINNRWALDGRNPNSTSGITWVMGRYDRPWGPERPVIGKVRPMSSEATARKVDVRRYIERYTARLPARAETVRPRDKGASKGAGTSGEDVLPPS</sequence>
<reference evidence="16" key="1">
    <citation type="submission" date="2020-02" db="EMBL/GenBank/DDBJ databases">
        <authorList>
            <person name="Meier V. D."/>
        </authorList>
    </citation>
    <scope>NUCLEOTIDE SEQUENCE</scope>
    <source>
        <strain evidence="16">AVDCRST_MAG11</strain>
    </source>
</reference>
<dbReference type="InterPro" id="IPR036134">
    <property type="entry name" value="Crypto/Photolyase_FAD-like_sf"/>
</dbReference>
<evidence type="ECO:0000313" key="16">
    <source>
        <dbReference type="EMBL" id="CAA9316592.1"/>
    </source>
</evidence>
<dbReference type="PROSITE" id="PS51645">
    <property type="entry name" value="PHR_CRY_ALPHA_BETA"/>
    <property type="match status" value="1"/>
</dbReference>
<evidence type="ECO:0000259" key="15">
    <source>
        <dbReference type="PROSITE" id="PS51645"/>
    </source>
</evidence>
<keyword evidence="11 16" id="KW-0456">Lyase</keyword>
<evidence type="ECO:0000256" key="13">
    <source>
        <dbReference type="ARBA" id="ARBA00033999"/>
    </source>
</evidence>
<dbReference type="Gene3D" id="1.25.40.80">
    <property type="match status" value="1"/>
</dbReference>
<dbReference type="EC" id="4.1.99.3" evidence="4"/>
<evidence type="ECO:0000256" key="1">
    <source>
        <dbReference type="ARBA" id="ARBA00001932"/>
    </source>
</evidence>
<dbReference type="SUPFAM" id="SSF48173">
    <property type="entry name" value="Cryptochrome/photolyase FAD-binding domain"/>
    <property type="match status" value="1"/>
</dbReference>
<feature type="region of interest" description="Disordered" evidence="14">
    <location>
        <begin position="505"/>
        <end position="531"/>
    </location>
</feature>
<comment type="cofactor">
    <cofactor evidence="2">
        <name>FAD</name>
        <dbReference type="ChEBI" id="CHEBI:57692"/>
    </cofactor>
</comment>
<name>A0A6J4KVY7_9BACT</name>
<dbReference type="AlphaFoldDB" id="A0A6J4KVY7"/>
<comment type="cofactor">
    <cofactor evidence="1">
        <name>(6R)-5,10-methylene-5,6,7,8-tetrahydrofolate</name>
        <dbReference type="ChEBI" id="CHEBI:15636"/>
    </cofactor>
</comment>
<evidence type="ECO:0000256" key="10">
    <source>
        <dbReference type="ARBA" id="ARBA00023204"/>
    </source>
</evidence>
<evidence type="ECO:0000256" key="6">
    <source>
        <dbReference type="ARBA" id="ARBA00022630"/>
    </source>
</evidence>
<dbReference type="EMBL" id="CADCTU010000414">
    <property type="protein sequence ID" value="CAA9316592.1"/>
    <property type="molecule type" value="Genomic_DNA"/>
</dbReference>
<gene>
    <name evidence="16" type="ORF">AVDCRST_MAG11-1803</name>
</gene>
<dbReference type="InterPro" id="IPR036155">
    <property type="entry name" value="Crypto/Photolyase_N_sf"/>
</dbReference>
<dbReference type="Gene3D" id="1.10.579.10">
    <property type="entry name" value="DNA Cyclobutane Dipyrimidine Photolyase, subunit A, domain 3"/>
    <property type="match status" value="1"/>
</dbReference>
<evidence type="ECO:0000256" key="4">
    <source>
        <dbReference type="ARBA" id="ARBA00013149"/>
    </source>
</evidence>
<keyword evidence="10" id="KW-0234">DNA repair</keyword>
<feature type="domain" description="Photolyase/cryptochrome alpha/beta" evidence="15">
    <location>
        <begin position="22"/>
        <end position="154"/>
    </location>
</feature>
<evidence type="ECO:0000256" key="12">
    <source>
        <dbReference type="ARBA" id="ARBA00031671"/>
    </source>
</evidence>
<keyword evidence="8" id="KW-0274">FAD</keyword>
<evidence type="ECO:0000256" key="8">
    <source>
        <dbReference type="ARBA" id="ARBA00022827"/>
    </source>
</evidence>
<accession>A0A6J4KVY7</accession>
<dbReference type="SUPFAM" id="SSF52425">
    <property type="entry name" value="Cryptochrome/photolyase, N-terminal domain"/>
    <property type="match status" value="1"/>
</dbReference>
<keyword evidence="9" id="KW-0238">DNA-binding</keyword>
<evidence type="ECO:0000256" key="9">
    <source>
        <dbReference type="ARBA" id="ARBA00023125"/>
    </source>
</evidence>
<dbReference type="InterPro" id="IPR006050">
    <property type="entry name" value="DNA_photolyase_N"/>
</dbReference>
<keyword evidence="7" id="KW-0227">DNA damage</keyword>
<dbReference type="PANTHER" id="PTHR10211:SF0">
    <property type="entry name" value="DEOXYRIBODIPYRIMIDINE PHOTO-LYASE"/>
    <property type="match status" value="1"/>
</dbReference>
<dbReference type="PANTHER" id="PTHR10211">
    <property type="entry name" value="DEOXYRIBODIPYRIMIDINE PHOTOLYASE"/>
    <property type="match status" value="1"/>
</dbReference>
<protein>
    <recommendedName>
        <fullName evidence="5">Deoxyribodipyrimidine photo-lyase</fullName>
        <ecNumber evidence="4">4.1.99.3</ecNumber>
    </recommendedName>
    <alternativeName>
        <fullName evidence="12">DNA photolyase</fullName>
    </alternativeName>
</protein>
<dbReference type="InterPro" id="IPR014729">
    <property type="entry name" value="Rossmann-like_a/b/a_fold"/>
</dbReference>
<evidence type="ECO:0000256" key="3">
    <source>
        <dbReference type="ARBA" id="ARBA00006409"/>
    </source>
</evidence>
<dbReference type="GO" id="GO:0003904">
    <property type="term" value="F:deoxyribodipyrimidine photo-lyase activity"/>
    <property type="evidence" value="ECO:0007669"/>
    <property type="project" value="UniProtKB-EC"/>
</dbReference>
<evidence type="ECO:0000256" key="14">
    <source>
        <dbReference type="SAM" id="MobiDB-lite"/>
    </source>
</evidence>
<dbReference type="FunFam" id="1.10.579.10:FF:000002">
    <property type="entry name" value="Deoxyribodipyrimidine photolyase"/>
    <property type="match status" value="1"/>
</dbReference>
<evidence type="ECO:0000256" key="5">
    <source>
        <dbReference type="ARBA" id="ARBA00014046"/>
    </source>
</evidence>
<evidence type="ECO:0000256" key="7">
    <source>
        <dbReference type="ARBA" id="ARBA00022763"/>
    </source>
</evidence>
<dbReference type="GO" id="GO:0003677">
    <property type="term" value="F:DNA binding"/>
    <property type="evidence" value="ECO:0007669"/>
    <property type="project" value="UniProtKB-KW"/>
</dbReference>